<evidence type="ECO:0000259" key="1">
    <source>
        <dbReference type="Pfam" id="PF02557"/>
    </source>
</evidence>
<dbReference type="GO" id="GO:0006508">
    <property type="term" value="P:proteolysis"/>
    <property type="evidence" value="ECO:0007669"/>
    <property type="project" value="InterPro"/>
</dbReference>
<dbReference type="CDD" id="cd14847">
    <property type="entry name" value="DD-carboxypeptidase_like"/>
    <property type="match status" value="1"/>
</dbReference>
<keyword evidence="3" id="KW-1185">Reference proteome</keyword>
<gene>
    <name evidence="2" type="ORF">KDW03_11580</name>
</gene>
<dbReference type="InterPro" id="IPR052179">
    <property type="entry name" value="DD-CPase-like"/>
</dbReference>
<organism evidence="2 3">
    <name type="scientific">Thermospira aquatica</name>
    <dbReference type="NCBI Taxonomy" id="2828656"/>
    <lineage>
        <taxon>Bacteria</taxon>
        <taxon>Pseudomonadati</taxon>
        <taxon>Spirochaetota</taxon>
        <taxon>Spirochaetia</taxon>
        <taxon>Brevinematales</taxon>
        <taxon>Thermospiraceae</taxon>
        <taxon>Thermospira</taxon>
    </lineage>
</organism>
<dbReference type="PANTHER" id="PTHR34385">
    <property type="entry name" value="D-ALANYL-D-ALANINE CARBOXYPEPTIDASE"/>
    <property type="match status" value="1"/>
</dbReference>
<dbReference type="KEGG" id="taqu:KDW03_11580"/>
<dbReference type="Pfam" id="PF02557">
    <property type="entry name" value="VanY"/>
    <property type="match status" value="1"/>
</dbReference>
<reference evidence="2" key="1">
    <citation type="submission" date="2021-04" db="EMBL/GenBank/DDBJ databases">
        <authorList>
            <person name="Postec A."/>
        </authorList>
    </citation>
    <scope>NUCLEOTIDE SEQUENCE</scope>
    <source>
        <strain evidence="2">F1F22</strain>
    </source>
</reference>
<protein>
    <submittedName>
        <fullName evidence="2">M15 family metallopeptidase</fullName>
    </submittedName>
</protein>
<dbReference type="AlphaFoldDB" id="A0AAX3BDH3"/>
<proteinExistence type="predicted"/>
<evidence type="ECO:0000313" key="2">
    <source>
        <dbReference type="EMBL" id="URA10104.1"/>
    </source>
</evidence>
<accession>A0AAX3BDH3</accession>
<dbReference type="GO" id="GO:0008233">
    <property type="term" value="F:peptidase activity"/>
    <property type="evidence" value="ECO:0007669"/>
    <property type="project" value="InterPro"/>
</dbReference>
<name>A0AAX3BDH3_9SPIR</name>
<dbReference type="EMBL" id="CP073355">
    <property type="protein sequence ID" value="URA10104.1"/>
    <property type="molecule type" value="Genomic_DNA"/>
</dbReference>
<dbReference type="SUPFAM" id="SSF55166">
    <property type="entry name" value="Hedgehog/DD-peptidase"/>
    <property type="match status" value="1"/>
</dbReference>
<dbReference type="Gene3D" id="3.30.1380.10">
    <property type="match status" value="1"/>
</dbReference>
<dbReference type="Proteomes" id="UP001056539">
    <property type="component" value="Chromosome"/>
</dbReference>
<dbReference type="RefSeq" id="WP_271435236.1">
    <property type="nucleotide sequence ID" value="NZ_CP073355.1"/>
</dbReference>
<feature type="domain" description="D-alanyl-D-alanine carboxypeptidase-like core" evidence="1">
    <location>
        <begin position="22"/>
        <end position="157"/>
    </location>
</feature>
<dbReference type="PANTHER" id="PTHR34385:SF1">
    <property type="entry name" value="PEPTIDOGLYCAN L-ALANYL-D-GLUTAMATE ENDOPEPTIDASE CWLK"/>
    <property type="match status" value="1"/>
</dbReference>
<dbReference type="InterPro" id="IPR003709">
    <property type="entry name" value="VanY-like_core_dom"/>
</dbReference>
<evidence type="ECO:0000313" key="3">
    <source>
        <dbReference type="Proteomes" id="UP001056539"/>
    </source>
</evidence>
<sequence length="202" mass="23688">MGKIDPSVHPDFVRFYSDGRQLYLRKEVYEALQMMIQDARKDGISLFVVSAFRSFNDQKNIWESKWQRFALSHPEPKNRCLWILRYSSAPGTSRHHWGTDVDLVSVDPAFFQTSRGKKILSWLEKNASRYGFERPYTSLIERKKGYQEEPWHWSYAPLAKGYLALYTNSIQNEDITDFAGSEVLKEIDLWEYVLGINPLLLP</sequence>
<reference evidence="2" key="2">
    <citation type="submission" date="2022-06" db="EMBL/GenBank/DDBJ databases">
        <title>Thermospira aquatica gen. nov., sp. nov.</title>
        <authorList>
            <person name="Ben Ali Gam Z."/>
            <person name="Labat M."/>
        </authorList>
    </citation>
    <scope>NUCLEOTIDE SEQUENCE</scope>
    <source>
        <strain evidence="2">F1F22</strain>
    </source>
</reference>
<dbReference type="InterPro" id="IPR009045">
    <property type="entry name" value="Zn_M74/Hedgehog-like"/>
</dbReference>